<feature type="compositionally biased region" description="Basic residues" evidence="1">
    <location>
        <begin position="39"/>
        <end position="58"/>
    </location>
</feature>
<name>A0A8J4WIZ1_9TREM</name>
<evidence type="ECO:0000313" key="2">
    <source>
        <dbReference type="EMBL" id="KAF5401844.1"/>
    </source>
</evidence>
<feature type="region of interest" description="Disordered" evidence="1">
    <location>
        <begin position="1"/>
        <end position="82"/>
    </location>
</feature>
<proteinExistence type="predicted"/>
<dbReference type="EMBL" id="LUCH01002199">
    <property type="protein sequence ID" value="KAF5401844.1"/>
    <property type="molecule type" value="Genomic_DNA"/>
</dbReference>
<sequence length="95" mass="10639">VRIAPHPPSSINRSTDEQLGETDGHSVAPHNYSEMAGCMKRRGHCPRNCSHRAMRKSPIRMEQSGQTEASVNKPSEDADGAYGMWRNLMRMAEML</sequence>
<protein>
    <submittedName>
        <fullName evidence="2">Uncharacterized protein</fullName>
    </submittedName>
</protein>
<evidence type="ECO:0000256" key="1">
    <source>
        <dbReference type="SAM" id="MobiDB-lite"/>
    </source>
</evidence>
<feature type="non-terminal residue" evidence="2">
    <location>
        <position position="1"/>
    </location>
</feature>
<dbReference type="OrthoDB" id="6306134at2759"/>
<organism evidence="2 3">
    <name type="scientific">Paragonimus heterotremus</name>
    <dbReference type="NCBI Taxonomy" id="100268"/>
    <lineage>
        <taxon>Eukaryota</taxon>
        <taxon>Metazoa</taxon>
        <taxon>Spiralia</taxon>
        <taxon>Lophotrochozoa</taxon>
        <taxon>Platyhelminthes</taxon>
        <taxon>Trematoda</taxon>
        <taxon>Digenea</taxon>
        <taxon>Plagiorchiida</taxon>
        <taxon>Troglotremata</taxon>
        <taxon>Troglotrematidae</taxon>
        <taxon>Paragonimus</taxon>
    </lineage>
</organism>
<keyword evidence="3" id="KW-1185">Reference proteome</keyword>
<dbReference type="AlphaFoldDB" id="A0A8J4WIZ1"/>
<accession>A0A8J4WIZ1</accession>
<dbReference type="Proteomes" id="UP000748531">
    <property type="component" value="Unassembled WGS sequence"/>
</dbReference>
<comment type="caution">
    <text evidence="2">The sequence shown here is derived from an EMBL/GenBank/DDBJ whole genome shotgun (WGS) entry which is preliminary data.</text>
</comment>
<feature type="compositionally biased region" description="Polar residues" evidence="1">
    <location>
        <begin position="63"/>
        <end position="73"/>
    </location>
</feature>
<reference evidence="2" key="1">
    <citation type="submission" date="2019-05" db="EMBL/GenBank/DDBJ databases">
        <title>Annotation for the trematode Paragonimus heterotremus.</title>
        <authorList>
            <person name="Choi Y.-J."/>
        </authorList>
    </citation>
    <scope>NUCLEOTIDE SEQUENCE</scope>
    <source>
        <strain evidence="2">LC</strain>
    </source>
</reference>
<evidence type="ECO:0000313" key="3">
    <source>
        <dbReference type="Proteomes" id="UP000748531"/>
    </source>
</evidence>
<gene>
    <name evidence="2" type="ORF">PHET_03382</name>
</gene>